<dbReference type="AlphaFoldDB" id="A0A1F2PEE5"/>
<dbReference type="Proteomes" id="UP000176244">
    <property type="component" value="Unassembled WGS sequence"/>
</dbReference>
<evidence type="ECO:0000313" key="2">
    <source>
        <dbReference type="Proteomes" id="UP000176244"/>
    </source>
</evidence>
<dbReference type="OrthoDB" id="1778587at2"/>
<name>A0A1F2PEE5_9FIRM</name>
<gene>
    <name evidence="1" type="ORF">ACWI_29170</name>
</gene>
<dbReference type="STRING" id="52694.ACWI_29170"/>
<organism evidence="1 2">
    <name type="scientific">Acetobacterium wieringae</name>
    <dbReference type="NCBI Taxonomy" id="52694"/>
    <lineage>
        <taxon>Bacteria</taxon>
        <taxon>Bacillati</taxon>
        <taxon>Bacillota</taxon>
        <taxon>Clostridia</taxon>
        <taxon>Eubacteriales</taxon>
        <taxon>Eubacteriaceae</taxon>
        <taxon>Acetobacterium</taxon>
    </lineage>
</organism>
<evidence type="ECO:0000313" key="1">
    <source>
        <dbReference type="EMBL" id="OFV69779.1"/>
    </source>
</evidence>
<dbReference type="EMBL" id="LKEU01000037">
    <property type="protein sequence ID" value="OFV69779.1"/>
    <property type="molecule type" value="Genomic_DNA"/>
</dbReference>
<reference evidence="1 2" key="1">
    <citation type="submission" date="2015-09" db="EMBL/GenBank/DDBJ databases">
        <title>Genome sequence of Acetobacterium wieringae DSM 1911.</title>
        <authorList>
            <person name="Poehlein A."/>
            <person name="Bengelsdorf F.R."/>
            <person name="Schiel-Bengelsdorf B."/>
            <person name="Duerre P."/>
            <person name="Daniel R."/>
        </authorList>
    </citation>
    <scope>NUCLEOTIDE SEQUENCE [LARGE SCALE GENOMIC DNA]</scope>
    <source>
        <strain evidence="1 2">DSM 1911</strain>
    </source>
</reference>
<accession>A0A1F2PEE5</accession>
<protein>
    <submittedName>
        <fullName evidence="1">Uncharacterized protein</fullName>
    </submittedName>
</protein>
<dbReference type="RefSeq" id="WP_070372174.1">
    <property type="nucleotide sequence ID" value="NZ_CP097897.1"/>
</dbReference>
<proteinExistence type="predicted"/>
<comment type="caution">
    <text evidence="1">The sequence shown here is derived from an EMBL/GenBank/DDBJ whole genome shotgun (WGS) entry which is preliminary data.</text>
</comment>
<sequence>MYQNIFETLAIETTLTLRQAGSSKKWQEIGCFFLENYLEQLSKTENFMIGHIKAIIELGDDRFIRLSSVALNKPVNCEFNGTDRQNSKGHLTFNAIVSGVDKKRNLQNFHLALARTCSVYEMLTDYRESNQPEATNHSCGEVDCPVCHDNHEHDEACGH</sequence>